<proteinExistence type="predicted"/>
<accession>A0A1M3TTU9</accession>
<sequence>MQDPNPDWPYIDDERYAYPLYKKHPFCYICCNLLSCNPSEYSPGRHAYSKPNARQISYSAREIDDFYTFTFPGWRTLYRLIMFNPKTRCYRISGIAQNYWPCSTFHAPWNENNGLLSVGKHKRIWRHGLAAPKLIQPKVNIEKQTTLAGYMVHAMCWRELLRVIKWPHTEENLGILSHALRTRCMKERLDISYDEPVESQLLMDPRDPIGMTSVRRFVTRCRSRATRMSKVSHTSCSTDSWLIRLPLELQYMIMDNLEFDDVGSVLKGIQWSVDNRYWKRRLNLDLFSEIRGILHEDLDWRWLCLKLEVLEHSQAGTDRKRFYEILKEIGIRYGLVKADVQCGLIGSRPHAP</sequence>
<evidence type="ECO:0000313" key="2">
    <source>
        <dbReference type="Proteomes" id="UP000184063"/>
    </source>
</evidence>
<name>A0A1M3TTU9_ASPLC</name>
<evidence type="ECO:0000313" key="1">
    <source>
        <dbReference type="EMBL" id="OJZ90145.1"/>
    </source>
</evidence>
<dbReference type="AlphaFoldDB" id="A0A1M3TTU9"/>
<dbReference type="OrthoDB" id="4381838at2759"/>
<dbReference type="Proteomes" id="UP000184063">
    <property type="component" value="Unassembled WGS sequence"/>
</dbReference>
<dbReference type="EMBL" id="KV878238">
    <property type="protein sequence ID" value="OJZ90145.1"/>
    <property type="molecule type" value="Genomic_DNA"/>
</dbReference>
<protein>
    <submittedName>
        <fullName evidence="1">Uncharacterized protein</fullName>
    </submittedName>
</protein>
<dbReference type="VEuPathDB" id="FungiDB:ASPFODRAFT_30976"/>
<gene>
    <name evidence="1" type="ORF">ASPFODRAFT_30976</name>
</gene>
<reference evidence="2" key="1">
    <citation type="journal article" date="2017" name="Genome Biol.">
        <title>Comparative genomics reveals high biological diversity and specific adaptations in the industrially and medically important fungal genus Aspergillus.</title>
        <authorList>
            <person name="de Vries R.P."/>
            <person name="Riley R."/>
            <person name="Wiebenga A."/>
            <person name="Aguilar-Osorio G."/>
            <person name="Amillis S."/>
            <person name="Uchima C.A."/>
            <person name="Anderluh G."/>
            <person name="Asadollahi M."/>
            <person name="Askin M."/>
            <person name="Barry K."/>
            <person name="Battaglia E."/>
            <person name="Bayram O."/>
            <person name="Benocci T."/>
            <person name="Braus-Stromeyer S.A."/>
            <person name="Caldana C."/>
            <person name="Canovas D."/>
            <person name="Cerqueira G.C."/>
            <person name="Chen F."/>
            <person name="Chen W."/>
            <person name="Choi C."/>
            <person name="Clum A."/>
            <person name="Dos Santos R.A."/>
            <person name="Damasio A.R."/>
            <person name="Diallinas G."/>
            <person name="Emri T."/>
            <person name="Fekete E."/>
            <person name="Flipphi M."/>
            <person name="Freyberg S."/>
            <person name="Gallo A."/>
            <person name="Gournas C."/>
            <person name="Habgood R."/>
            <person name="Hainaut M."/>
            <person name="Harispe M.L."/>
            <person name="Henrissat B."/>
            <person name="Hilden K.S."/>
            <person name="Hope R."/>
            <person name="Hossain A."/>
            <person name="Karabika E."/>
            <person name="Karaffa L."/>
            <person name="Karanyi Z."/>
            <person name="Krasevec N."/>
            <person name="Kuo A."/>
            <person name="Kusch H."/>
            <person name="LaButti K."/>
            <person name="Lagendijk E.L."/>
            <person name="Lapidus A."/>
            <person name="Levasseur A."/>
            <person name="Lindquist E."/>
            <person name="Lipzen A."/>
            <person name="Logrieco A.F."/>
            <person name="MacCabe A."/>
            <person name="Maekelae M.R."/>
            <person name="Malavazi I."/>
            <person name="Melin P."/>
            <person name="Meyer V."/>
            <person name="Mielnichuk N."/>
            <person name="Miskei M."/>
            <person name="Molnar A.P."/>
            <person name="Mule G."/>
            <person name="Ngan C.Y."/>
            <person name="Orejas M."/>
            <person name="Orosz E."/>
            <person name="Ouedraogo J.P."/>
            <person name="Overkamp K.M."/>
            <person name="Park H.-S."/>
            <person name="Perrone G."/>
            <person name="Piumi F."/>
            <person name="Punt P.J."/>
            <person name="Ram A.F."/>
            <person name="Ramon A."/>
            <person name="Rauscher S."/>
            <person name="Record E."/>
            <person name="Riano-Pachon D.M."/>
            <person name="Robert V."/>
            <person name="Roehrig J."/>
            <person name="Ruller R."/>
            <person name="Salamov A."/>
            <person name="Salih N.S."/>
            <person name="Samson R.A."/>
            <person name="Sandor E."/>
            <person name="Sanguinetti M."/>
            <person name="Schuetze T."/>
            <person name="Sepcic K."/>
            <person name="Shelest E."/>
            <person name="Sherlock G."/>
            <person name="Sophianopoulou V."/>
            <person name="Squina F.M."/>
            <person name="Sun H."/>
            <person name="Susca A."/>
            <person name="Todd R.B."/>
            <person name="Tsang A."/>
            <person name="Unkles S.E."/>
            <person name="van de Wiele N."/>
            <person name="van Rossen-Uffink D."/>
            <person name="Oliveira J.V."/>
            <person name="Vesth T.C."/>
            <person name="Visser J."/>
            <person name="Yu J.-H."/>
            <person name="Zhou M."/>
            <person name="Andersen M.R."/>
            <person name="Archer D.B."/>
            <person name="Baker S.E."/>
            <person name="Benoit I."/>
            <person name="Brakhage A.A."/>
            <person name="Braus G.H."/>
            <person name="Fischer R."/>
            <person name="Frisvad J.C."/>
            <person name="Goldman G.H."/>
            <person name="Houbraken J."/>
            <person name="Oakley B."/>
            <person name="Pocsi I."/>
            <person name="Scazzocchio C."/>
            <person name="Seiboth B."/>
            <person name="vanKuyk P.A."/>
            <person name="Wortman J."/>
            <person name="Dyer P.S."/>
            <person name="Grigoriev I.V."/>
        </authorList>
    </citation>
    <scope>NUCLEOTIDE SEQUENCE [LARGE SCALE GENOMIC DNA]</scope>
    <source>
        <strain evidence="2">CBS 106.47</strain>
    </source>
</reference>
<organism evidence="1 2">
    <name type="scientific">Aspergillus luchuensis (strain CBS 106.47)</name>
    <dbReference type="NCBI Taxonomy" id="1137211"/>
    <lineage>
        <taxon>Eukaryota</taxon>
        <taxon>Fungi</taxon>
        <taxon>Dikarya</taxon>
        <taxon>Ascomycota</taxon>
        <taxon>Pezizomycotina</taxon>
        <taxon>Eurotiomycetes</taxon>
        <taxon>Eurotiomycetidae</taxon>
        <taxon>Eurotiales</taxon>
        <taxon>Aspergillaceae</taxon>
        <taxon>Aspergillus</taxon>
        <taxon>Aspergillus subgen. Circumdati</taxon>
    </lineage>
</organism>